<dbReference type="InterPro" id="IPR050360">
    <property type="entry name" value="MFS_Sugar_Transporters"/>
</dbReference>
<keyword evidence="7" id="KW-1185">Reference proteome</keyword>
<dbReference type="PANTHER" id="PTHR48022">
    <property type="entry name" value="PLASTIDIC GLUCOSE TRANSPORTER 4"/>
    <property type="match status" value="1"/>
</dbReference>
<evidence type="ECO:0000256" key="4">
    <source>
        <dbReference type="ARBA" id="ARBA00023136"/>
    </source>
</evidence>
<dbReference type="VEuPathDB" id="FungiDB:TREMEDRAFT_68871"/>
<dbReference type="GO" id="GO:0005351">
    <property type="term" value="F:carbohydrate:proton symporter activity"/>
    <property type="evidence" value="ECO:0007669"/>
    <property type="project" value="TreeGrafter"/>
</dbReference>
<name>A0A4Q1BB00_TREME</name>
<organism evidence="6 7">
    <name type="scientific">Tremella mesenterica</name>
    <name type="common">Jelly fungus</name>
    <dbReference type="NCBI Taxonomy" id="5217"/>
    <lineage>
        <taxon>Eukaryota</taxon>
        <taxon>Fungi</taxon>
        <taxon>Dikarya</taxon>
        <taxon>Basidiomycota</taxon>
        <taxon>Agaricomycotina</taxon>
        <taxon>Tremellomycetes</taxon>
        <taxon>Tremellales</taxon>
        <taxon>Tremellaceae</taxon>
        <taxon>Tremella</taxon>
    </lineage>
</organism>
<protein>
    <recommendedName>
        <fullName evidence="8">Major facilitator superfamily (MFS) profile domain-containing protein</fullName>
    </recommendedName>
</protein>
<evidence type="ECO:0000256" key="3">
    <source>
        <dbReference type="ARBA" id="ARBA00022989"/>
    </source>
</evidence>
<gene>
    <name evidence="6" type="ORF">M231_06795</name>
</gene>
<dbReference type="InterPro" id="IPR036259">
    <property type="entry name" value="MFS_trans_sf"/>
</dbReference>
<dbReference type="PANTHER" id="PTHR48022:SF52">
    <property type="entry name" value="SUGAR TRANSPORTER, PUTATIVE-RELATED"/>
    <property type="match status" value="1"/>
</dbReference>
<accession>A0A4Q1BB00</accession>
<sequence>MDFLTTSANRRRLIVILTISVGTNWVGNALVAYYLASILNSIGITSPKQIEALNGGMAIWNLILASLACLYVEQLGRRFLWLASTIGMLLSYCVITGLSAGYAQHGTKAVGTAVIPFLFIFYGFYDIDWTPLAYAYPVELLPYHMRIKGMAIWVSVQNVAIAVNTWVNPIALDDIA</sequence>
<feature type="transmembrane region" description="Helical" evidence="5">
    <location>
        <begin position="79"/>
        <end position="103"/>
    </location>
</feature>
<dbReference type="GO" id="GO:0016020">
    <property type="term" value="C:membrane"/>
    <property type="evidence" value="ECO:0007669"/>
    <property type="project" value="UniProtKB-SubCell"/>
</dbReference>
<proteinExistence type="predicted"/>
<dbReference type="Proteomes" id="UP000289152">
    <property type="component" value="Unassembled WGS sequence"/>
</dbReference>
<comment type="caution">
    <text evidence="6">The sequence shown here is derived from an EMBL/GenBank/DDBJ whole genome shotgun (WGS) entry which is preliminary data.</text>
</comment>
<feature type="transmembrane region" description="Helical" evidence="5">
    <location>
        <begin position="55"/>
        <end position="72"/>
    </location>
</feature>
<keyword evidence="2 5" id="KW-0812">Transmembrane</keyword>
<evidence type="ECO:0000256" key="2">
    <source>
        <dbReference type="ARBA" id="ARBA00022692"/>
    </source>
</evidence>
<dbReference type="Pfam" id="PF00083">
    <property type="entry name" value="Sugar_tr"/>
    <property type="match status" value="1"/>
</dbReference>
<evidence type="ECO:0000256" key="1">
    <source>
        <dbReference type="ARBA" id="ARBA00004141"/>
    </source>
</evidence>
<keyword evidence="4 5" id="KW-0472">Membrane</keyword>
<evidence type="ECO:0008006" key="8">
    <source>
        <dbReference type="Google" id="ProtNLM"/>
    </source>
</evidence>
<evidence type="ECO:0000313" key="7">
    <source>
        <dbReference type="Proteomes" id="UP000289152"/>
    </source>
</evidence>
<dbReference type="InParanoid" id="A0A4Q1BB00"/>
<dbReference type="InterPro" id="IPR005828">
    <property type="entry name" value="MFS_sugar_transport-like"/>
</dbReference>
<evidence type="ECO:0000313" key="6">
    <source>
        <dbReference type="EMBL" id="RXK35972.1"/>
    </source>
</evidence>
<dbReference type="Gene3D" id="1.20.1250.20">
    <property type="entry name" value="MFS general substrate transporter like domains"/>
    <property type="match status" value="1"/>
</dbReference>
<feature type="transmembrane region" description="Helical" evidence="5">
    <location>
        <begin position="12"/>
        <end position="35"/>
    </location>
</feature>
<dbReference type="EMBL" id="SDIL01000114">
    <property type="protein sequence ID" value="RXK35972.1"/>
    <property type="molecule type" value="Genomic_DNA"/>
</dbReference>
<reference evidence="6 7" key="1">
    <citation type="submission" date="2016-06" db="EMBL/GenBank/DDBJ databases">
        <title>Evolution of pathogenesis and genome organization in the Tremellales.</title>
        <authorList>
            <person name="Cuomo C."/>
            <person name="Litvintseva A."/>
            <person name="Heitman J."/>
            <person name="Chen Y."/>
            <person name="Sun S."/>
            <person name="Springer D."/>
            <person name="Dromer F."/>
            <person name="Young S."/>
            <person name="Zeng Q."/>
            <person name="Chapman S."/>
            <person name="Gujja S."/>
            <person name="Saif S."/>
            <person name="Birren B."/>
        </authorList>
    </citation>
    <scope>NUCLEOTIDE SEQUENCE [LARGE SCALE GENOMIC DNA]</scope>
    <source>
        <strain evidence="6 7">ATCC 28783</strain>
    </source>
</reference>
<dbReference type="SUPFAM" id="SSF103473">
    <property type="entry name" value="MFS general substrate transporter"/>
    <property type="match status" value="1"/>
</dbReference>
<keyword evidence="3 5" id="KW-1133">Transmembrane helix</keyword>
<dbReference type="OrthoDB" id="6133115at2759"/>
<feature type="transmembrane region" description="Helical" evidence="5">
    <location>
        <begin position="109"/>
        <end position="125"/>
    </location>
</feature>
<dbReference type="AlphaFoldDB" id="A0A4Q1BB00"/>
<comment type="subcellular location">
    <subcellularLocation>
        <location evidence="1">Membrane</location>
        <topology evidence="1">Multi-pass membrane protein</topology>
    </subcellularLocation>
</comment>
<evidence type="ECO:0000256" key="5">
    <source>
        <dbReference type="SAM" id="Phobius"/>
    </source>
</evidence>